<keyword evidence="4" id="KW-0325">Glycoprotein</keyword>
<evidence type="ECO:0000256" key="4">
    <source>
        <dbReference type="ARBA" id="ARBA00022622"/>
    </source>
</evidence>
<dbReference type="GO" id="GO:0004099">
    <property type="term" value="F:chitin deacetylase activity"/>
    <property type="evidence" value="ECO:0007669"/>
    <property type="project" value="UniProtKB-EC"/>
</dbReference>
<feature type="compositionally biased region" description="Low complexity" evidence="16">
    <location>
        <begin position="32"/>
        <end position="67"/>
    </location>
</feature>
<keyword evidence="17" id="KW-0732">Signal</keyword>
<name>A0AAD5YL89_9AGAR</name>
<evidence type="ECO:0000256" key="8">
    <source>
        <dbReference type="ARBA" id="ARBA00023136"/>
    </source>
</evidence>
<evidence type="ECO:0000256" key="7">
    <source>
        <dbReference type="ARBA" id="ARBA00023024"/>
    </source>
</evidence>
<sequence>MRFQVLTLLCATQLALVSASQHGKVLHRRQNPAPASSSSSSSSSSTSTSGSAGPAATTTGAPGVPGVTTVTSTSVTVVTPPLASGATATNAPPLASITMGMPTQATLAISSTYAKGATPPISGAPHLPTPFVFQMSDWPPQDHVPDTNSPEVQEWMKELDGFNIPDFSPTADGSCAGDPTAASQAQQRGWWTCGGWTRDTDITACPDKGTWGVSFDDGPGPYTQNVLDYLKGKNIHATFFVVGSRVIERPKVLVEEYMAGHEISVHTWSHRVCFSLVLLS</sequence>
<evidence type="ECO:0000256" key="2">
    <source>
        <dbReference type="ARBA" id="ARBA00004609"/>
    </source>
</evidence>
<evidence type="ECO:0000256" key="13">
    <source>
        <dbReference type="ARBA" id="ARBA00023326"/>
    </source>
</evidence>
<evidence type="ECO:0000256" key="1">
    <source>
        <dbReference type="ARBA" id="ARBA00001941"/>
    </source>
</evidence>
<keyword evidence="6" id="KW-0378">Hydrolase</keyword>
<dbReference type="Gene3D" id="3.20.20.370">
    <property type="entry name" value="Glycoside hydrolase/deacetylase"/>
    <property type="match status" value="1"/>
</dbReference>
<dbReference type="PANTHER" id="PTHR10587">
    <property type="entry name" value="GLYCOSYL TRANSFERASE-RELATED"/>
    <property type="match status" value="1"/>
</dbReference>
<dbReference type="GO" id="GO:0005886">
    <property type="term" value="C:plasma membrane"/>
    <property type="evidence" value="ECO:0007669"/>
    <property type="project" value="UniProtKB-SubCell"/>
</dbReference>
<feature type="signal peptide" evidence="17">
    <location>
        <begin position="1"/>
        <end position="19"/>
    </location>
</feature>
<keyword evidence="10" id="KW-0170">Cobalt</keyword>
<evidence type="ECO:0000256" key="11">
    <source>
        <dbReference type="ARBA" id="ARBA00023288"/>
    </source>
</evidence>
<feature type="chain" id="PRO_5042072444" description="chitin deacetylase" evidence="17">
    <location>
        <begin position="20"/>
        <end position="280"/>
    </location>
</feature>
<dbReference type="Pfam" id="PF01522">
    <property type="entry name" value="Polysacc_deac_1"/>
    <property type="match status" value="1"/>
</dbReference>
<evidence type="ECO:0000313" key="20">
    <source>
        <dbReference type="Proteomes" id="UP001213000"/>
    </source>
</evidence>
<protein>
    <recommendedName>
        <fullName evidence="14">chitin deacetylase</fullName>
        <ecNumber evidence="14">3.5.1.41</ecNumber>
    </recommendedName>
</protein>
<evidence type="ECO:0000259" key="18">
    <source>
        <dbReference type="PROSITE" id="PS51677"/>
    </source>
</evidence>
<reference evidence="19" key="1">
    <citation type="submission" date="2022-07" db="EMBL/GenBank/DDBJ databases">
        <title>Genome Sequence of Leucocoprinus birnbaumii.</title>
        <authorList>
            <person name="Buettner E."/>
        </authorList>
    </citation>
    <scope>NUCLEOTIDE SEQUENCE</scope>
    <source>
        <strain evidence="19">VT141</strain>
    </source>
</reference>
<dbReference type="SUPFAM" id="SSF88713">
    <property type="entry name" value="Glycoside hydrolase/deacetylase"/>
    <property type="match status" value="1"/>
</dbReference>
<dbReference type="GO" id="GO:0000272">
    <property type="term" value="P:polysaccharide catabolic process"/>
    <property type="evidence" value="ECO:0007669"/>
    <property type="project" value="UniProtKB-KW"/>
</dbReference>
<comment type="catalytic activity">
    <reaction evidence="15">
        <text>[(1-&gt;4)-N-acetyl-beta-D-glucosaminyl](n) + n H2O = chitosan + n acetate</text>
        <dbReference type="Rhea" id="RHEA:10464"/>
        <dbReference type="Rhea" id="RHEA-COMP:9593"/>
        <dbReference type="Rhea" id="RHEA-COMP:9597"/>
        <dbReference type="ChEBI" id="CHEBI:15377"/>
        <dbReference type="ChEBI" id="CHEBI:17029"/>
        <dbReference type="ChEBI" id="CHEBI:30089"/>
        <dbReference type="ChEBI" id="CHEBI:57704"/>
        <dbReference type="EC" id="3.5.1.41"/>
    </reaction>
    <physiologicalReaction direction="left-to-right" evidence="15">
        <dbReference type="Rhea" id="RHEA:10465"/>
    </physiologicalReaction>
</comment>
<evidence type="ECO:0000256" key="14">
    <source>
        <dbReference type="ARBA" id="ARBA00024056"/>
    </source>
</evidence>
<evidence type="ECO:0000256" key="17">
    <source>
        <dbReference type="SAM" id="SignalP"/>
    </source>
</evidence>
<keyword evidence="5" id="KW-0479">Metal-binding</keyword>
<dbReference type="InterPro" id="IPR011330">
    <property type="entry name" value="Glyco_hydro/deAcase_b/a-brl"/>
</dbReference>
<evidence type="ECO:0000256" key="10">
    <source>
        <dbReference type="ARBA" id="ARBA00023285"/>
    </source>
</evidence>
<dbReference type="GO" id="GO:0046872">
    <property type="term" value="F:metal ion binding"/>
    <property type="evidence" value="ECO:0007669"/>
    <property type="project" value="UniProtKB-KW"/>
</dbReference>
<dbReference type="InterPro" id="IPR050248">
    <property type="entry name" value="Polysacc_deacetylase_ArnD"/>
</dbReference>
<keyword evidence="11" id="KW-0449">Lipoprotein</keyword>
<dbReference type="GO" id="GO:0098552">
    <property type="term" value="C:side of membrane"/>
    <property type="evidence" value="ECO:0007669"/>
    <property type="project" value="UniProtKB-KW"/>
</dbReference>
<dbReference type="EC" id="3.5.1.41" evidence="14"/>
<keyword evidence="3" id="KW-1003">Cell membrane</keyword>
<evidence type="ECO:0000256" key="12">
    <source>
        <dbReference type="ARBA" id="ARBA00023316"/>
    </source>
</evidence>
<evidence type="ECO:0000256" key="16">
    <source>
        <dbReference type="SAM" id="MobiDB-lite"/>
    </source>
</evidence>
<accession>A0AAD5YL89</accession>
<keyword evidence="8" id="KW-0472">Membrane</keyword>
<dbReference type="InterPro" id="IPR002509">
    <property type="entry name" value="NODB_dom"/>
</dbReference>
<comment type="subcellular location">
    <subcellularLocation>
        <location evidence="2">Cell membrane</location>
        <topology evidence="2">Lipid-anchor</topology>
        <topology evidence="2">GPI-anchor</topology>
    </subcellularLocation>
</comment>
<keyword evidence="4" id="KW-0336">GPI-anchor</keyword>
<dbReference type="GO" id="GO:0009272">
    <property type="term" value="P:fungal-type cell wall biogenesis"/>
    <property type="evidence" value="ECO:0007669"/>
    <property type="project" value="UniProtKB-ARBA"/>
</dbReference>
<comment type="caution">
    <text evidence="19">The sequence shown here is derived from an EMBL/GenBank/DDBJ whole genome shotgun (WGS) entry which is preliminary data.</text>
</comment>
<dbReference type="Proteomes" id="UP001213000">
    <property type="component" value="Unassembled WGS sequence"/>
</dbReference>
<proteinExistence type="predicted"/>
<comment type="cofactor">
    <cofactor evidence="1">
        <name>Co(2+)</name>
        <dbReference type="ChEBI" id="CHEBI:48828"/>
    </cofactor>
</comment>
<evidence type="ECO:0000256" key="15">
    <source>
        <dbReference type="ARBA" id="ARBA00048494"/>
    </source>
</evidence>
<evidence type="ECO:0000256" key="5">
    <source>
        <dbReference type="ARBA" id="ARBA00022723"/>
    </source>
</evidence>
<dbReference type="AlphaFoldDB" id="A0AAD5YL89"/>
<dbReference type="PROSITE" id="PS51677">
    <property type="entry name" value="NODB"/>
    <property type="match status" value="1"/>
</dbReference>
<dbReference type="GO" id="GO:0006032">
    <property type="term" value="P:chitin catabolic process"/>
    <property type="evidence" value="ECO:0007669"/>
    <property type="project" value="UniProtKB-KW"/>
</dbReference>
<keyword evidence="13" id="KW-0624">Polysaccharide degradation</keyword>
<organism evidence="19 20">
    <name type="scientific">Leucocoprinus birnbaumii</name>
    <dbReference type="NCBI Taxonomy" id="56174"/>
    <lineage>
        <taxon>Eukaryota</taxon>
        <taxon>Fungi</taxon>
        <taxon>Dikarya</taxon>
        <taxon>Basidiomycota</taxon>
        <taxon>Agaricomycotina</taxon>
        <taxon>Agaricomycetes</taxon>
        <taxon>Agaricomycetidae</taxon>
        <taxon>Agaricales</taxon>
        <taxon>Agaricineae</taxon>
        <taxon>Agaricaceae</taxon>
        <taxon>Leucocoprinus</taxon>
    </lineage>
</organism>
<dbReference type="GO" id="GO:0071555">
    <property type="term" value="P:cell wall organization"/>
    <property type="evidence" value="ECO:0007669"/>
    <property type="project" value="UniProtKB-KW"/>
</dbReference>
<dbReference type="PANTHER" id="PTHR10587:SF133">
    <property type="entry name" value="CHITIN DEACETYLASE 1-RELATED"/>
    <property type="match status" value="1"/>
</dbReference>
<keyword evidence="12" id="KW-0961">Cell wall biogenesis/degradation</keyword>
<evidence type="ECO:0000313" key="19">
    <source>
        <dbReference type="EMBL" id="KAJ3558568.1"/>
    </source>
</evidence>
<dbReference type="EMBL" id="JANIEX010001389">
    <property type="protein sequence ID" value="KAJ3558568.1"/>
    <property type="molecule type" value="Genomic_DNA"/>
</dbReference>
<keyword evidence="9" id="KW-0119">Carbohydrate metabolism</keyword>
<evidence type="ECO:0000256" key="3">
    <source>
        <dbReference type="ARBA" id="ARBA00022475"/>
    </source>
</evidence>
<keyword evidence="20" id="KW-1185">Reference proteome</keyword>
<feature type="domain" description="NodB homology" evidence="18">
    <location>
        <begin position="209"/>
        <end position="280"/>
    </location>
</feature>
<evidence type="ECO:0000256" key="6">
    <source>
        <dbReference type="ARBA" id="ARBA00022801"/>
    </source>
</evidence>
<keyword evidence="7" id="KW-0146">Chitin degradation</keyword>
<evidence type="ECO:0000256" key="9">
    <source>
        <dbReference type="ARBA" id="ARBA00023277"/>
    </source>
</evidence>
<gene>
    <name evidence="19" type="ORF">NP233_g11486</name>
</gene>
<feature type="region of interest" description="Disordered" evidence="16">
    <location>
        <begin position="25"/>
        <end position="67"/>
    </location>
</feature>